<evidence type="ECO:0000256" key="1">
    <source>
        <dbReference type="SAM" id="MobiDB-lite"/>
    </source>
</evidence>
<sequence>MAIGGPDDGAGSRAKKQRVDEQGDGSEAVGADPIPVDHISMLPDDLQRRILTHLTLKEAIRTGALARGWRDLWRSRWDCGSVEVRLHSRNDPRRELGALEQEPPPRLRMDRFSLVAETSWLKSSELRRFIRYAADCRVEDLHVETRKSGKNKLNFHLPLSSRTLVCLSLHRISISNTYYRGARQFRALEAIRLYSVSSKVGFTTMMELCPSLVTLDLRGCNIHCDIRYDTGTRLLLVPRTVKSVTVAECDGYSKMWLMLTRNLCSFRYSGDVCRGLFYLPWEGSVLADLYIRSDNRLVSNQHNIDSLTFSIPKNIPGLNVLTICCNALQLPAFSNEPMEGPIDEVREEPPQDGFDNLVMIKVMNFNWCSTEVQLLSFLLRKASSLRKLLIVSPNVTPLDMPGVQDADLLLLKEALANGKIMLSESDDATIQPYHSEAFIKF</sequence>
<dbReference type="InterPro" id="IPR032675">
    <property type="entry name" value="LRR_dom_sf"/>
</dbReference>
<dbReference type="SUPFAM" id="SSF81383">
    <property type="entry name" value="F-box domain"/>
    <property type="match status" value="1"/>
</dbReference>
<dbReference type="InterPro" id="IPR053772">
    <property type="entry name" value="At1g61320/At1g61330-like"/>
</dbReference>
<dbReference type="SUPFAM" id="SSF52047">
    <property type="entry name" value="RNI-like"/>
    <property type="match status" value="1"/>
</dbReference>
<gene>
    <name evidence="3" type="ORF">NCGR_LOCUS62690</name>
</gene>
<feature type="domain" description="F-box" evidence="2">
    <location>
        <begin position="39"/>
        <end position="76"/>
    </location>
</feature>
<name>A0A811SAT7_9POAL</name>
<evidence type="ECO:0000313" key="4">
    <source>
        <dbReference type="Proteomes" id="UP000604825"/>
    </source>
</evidence>
<dbReference type="Proteomes" id="UP000604825">
    <property type="component" value="Unassembled WGS sequence"/>
</dbReference>
<reference evidence="3" key="1">
    <citation type="submission" date="2020-10" db="EMBL/GenBank/DDBJ databases">
        <authorList>
            <person name="Han B."/>
            <person name="Lu T."/>
            <person name="Zhao Q."/>
            <person name="Huang X."/>
            <person name="Zhao Y."/>
        </authorList>
    </citation>
    <scope>NUCLEOTIDE SEQUENCE</scope>
</reference>
<keyword evidence="4" id="KW-1185">Reference proteome</keyword>
<evidence type="ECO:0000259" key="2">
    <source>
        <dbReference type="Pfam" id="PF00646"/>
    </source>
</evidence>
<dbReference type="Gene3D" id="3.80.10.10">
    <property type="entry name" value="Ribonuclease Inhibitor"/>
    <property type="match status" value="1"/>
</dbReference>
<protein>
    <recommendedName>
        <fullName evidence="2">F-box domain-containing protein</fullName>
    </recommendedName>
</protein>
<feature type="region of interest" description="Disordered" evidence="1">
    <location>
        <begin position="1"/>
        <end position="36"/>
    </location>
</feature>
<dbReference type="OrthoDB" id="672536at2759"/>
<dbReference type="InterPro" id="IPR001810">
    <property type="entry name" value="F-box_dom"/>
</dbReference>
<dbReference type="InterPro" id="IPR036047">
    <property type="entry name" value="F-box-like_dom_sf"/>
</dbReference>
<organism evidence="3 4">
    <name type="scientific">Miscanthus lutarioriparius</name>
    <dbReference type="NCBI Taxonomy" id="422564"/>
    <lineage>
        <taxon>Eukaryota</taxon>
        <taxon>Viridiplantae</taxon>
        <taxon>Streptophyta</taxon>
        <taxon>Embryophyta</taxon>
        <taxon>Tracheophyta</taxon>
        <taxon>Spermatophyta</taxon>
        <taxon>Magnoliopsida</taxon>
        <taxon>Liliopsida</taxon>
        <taxon>Poales</taxon>
        <taxon>Poaceae</taxon>
        <taxon>PACMAD clade</taxon>
        <taxon>Panicoideae</taxon>
        <taxon>Andropogonodae</taxon>
        <taxon>Andropogoneae</taxon>
        <taxon>Saccharinae</taxon>
        <taxon>Miscanthus</taxon>
    </lineage>
</organism>
<dbReference type="PANTHER" id="PTHR34145">
    <property type="entry name" value="OS02G0105600 PROTEIN"/>
    <property type="match status" value="1"/>
</dbReference>
<comment type="caution">
    <text evidence="3">The sequence shown here is derived from an EMBL/GenBank/DDBJ whole genome shotgun (WGS) entry which is preliminary data.</text>
</comment>
<proteinExistence type="predicted"/>
<dbReference type="Pfam" id="PF00646">
    <property type="entry name" value="F-box"/>
    <property type="match status" value="1"/>
</dbReference>
<dbReference type="EMBL" id="CAJGYO010000019">
    <property type="protein sequence ID" value="CAD6338592.1"/>
    <property type="molecule type" value="Genomic_DNA"/>
</dbReference>
<dbReference type="PANTHER" id="PTHR34145:SF65">
    <property type="entry name" value="FBD DOMAIN-CONTAINING PROTEIN"/>
    <property type="match status" value="1"/>
</dbReference>
<evidence type="ECO:0000313" key="3">
    <source>
        <dbReference type="EMBL" id="CAD6338592.1"/>
    </source>
</evidence>
<dbReference type="AlphaFoldDB" id="A0A811SAT7"/>
<accession>A0A811SAT7</accession>